<keyword evidence="3" id="KW-0175">Coiled coil</keyword>
<evidence type="ECO:0000256" key="7">
    <source>
        <dbReference type="PROSITE-ProRule" id="PRU00221"/>
    </source>
</evidence>
<dbReference type="Pfam" id="PF00400">
    <property type="entry name" value="WD40"/>
    <property type="match status" value="4"/>
</dbReference>
<dbReference type="CDD" id="cd00200">
    <property type="entry name" value="WD40"/>
    <property type="match status" value="1"/>
</dbReference>
<dbReference type="PANTHER" id="PTHR22847:SF637">
    <property type="entry name" value="WD REPEAT DOMAIN 5B"/>
    <property type="match status" value="1"/>
</dbReference>
<proteinExistence type="inferred from homology"/>
<dbReference type="InterPro" id="IPR027417">
    <property type="entry name" value="P-loop_NTPase"/>
</dbReference>
<dbReference type="PROSITE" id="PS50837">
    <property type="entry name" value="NACHT"/>
    <property type="match status" value="1"/>
</dbReference>
<dbReference type="InterPro" id="IPR036322">
    <property type="entry name" value="WD40_repeat_dom_sf"/>
</dbReference>
<feature type="repeat" description="WD" evidence="7">
    <location>
        <begin position="584"/>
        <end position="625"/>
    </location>
</feature>
<keyword evidence="1 7" id="KW-0853">WD repeat</keyword>
<dbReference type="InterPro" id="IPR056884">
    <property type="entry name" value="NPHP3-like_N"/>
</dbReference>
<dbReference type="GO" id="GO:1990234">
    <property type="term" value="C:transferase complex"/>
    <property type="evidence" value="ECO:0007669"/>
    <property type="project" value="UniProtKB-ARBA"/>
</dbReference>
<accession>A0A9W9BBB6</accession>
<evidence type="ECO:0000256" key="4">
    <source>
        <dbReference type="ARBA" id="ARBA00038415"/>
    </source>
</evidence>
<dbReference type="AlphaFoldDB" id="A0A9W9BBB6"/>
<dbReference type="SUPFAM" id="SSF75011">
    <property type="entry name" value="3-carboxy-cis,cis-mucoante lactonizing enzyme"/>
    <property type="match status" value="1"/>
</dbReference>
<feature type="domain" description="NACHT" evidence="8">
    <location>
        <begin position="80"/>
        <end position="239"/>
    </location>
</feature>
<sequence>MNIEGNSFGDNATIHQGDVYHYSSEGASDRCLADLRSTDPRDDKVRIEQTKGGLLRELYNWIFENDKFKLWYDDDDTQGQLLWITGDPGKGKTMLACGIIDELADQTRIKNPESKMMLSYFFCQGTDSRINSAVAVLRGLLYLIIHQQPSLISHVRTKYDIAGRSLFEDVNAWTALSQILINILQDTGIDGTILVIDALDECEADQAKLLDFILQHSSLSRVKWIITSRNGPLIEQKLSTYNSRALLSLELKDNEASISDAVDTYIKYSISQLELIRDDKVLQDDLEKAMRQKVSGTFLWVSLVMKELEQVESWDALQVIDEIPSDLKEVYARMLKQILQLKRGNDRHCIQLLSTACATYRPLSLSELGFLSDLPRGISEKPGAVRRVVTMCGSFLTIRDENVYLVHQSAKDYLSTEALQTIFPNGVEKIHHFLFSRSLQGMSQVLRRDVWDLKAPGVLIDEIMAPEPDPLATTRYSCVYWADHLCDGISENWAQTNDLEDDGIIHQFLNKHYLYWLEALSLQRSISYGVVALNKLETLLLYASALLFSPTESLIRRLFSKEEPTWLASKPIMDAKWGPCIQTLEGHEDTIISVVCSADGQRLATASRDRTVKIWDYHTGGCLLTLKGHHKTVGSVAFSADCQKVVSSSSDGTVKIWDSRAGNCLQTLRCQSYKWSWATLSQDGKLAATISETDHLIIWNLAGASSHLLDVPIHGLLIDAVFSVDSRQFALVYSNEVHIWDIATNTCFRTLQGRFIVADNTAAFSPNGQQFASYVYEKEIKIWSIETGECIKILPRSGAAMAVVFSPDGLRIASALGDKTIKIWDTITGNCLQTIHGLNHTLLSVAFSTNGRELASASSEGVARIWNLDTGHTSLIPDIPNRGIDQVIFSKDNSLIESISYGEVNIWNTLDGTCSQTLPTEGTMFSEDGQRLAFVGEDHTIYITNADLTRYIEIPKRYVEQLRAIGFTSDGHYLVTMGDEMVKIWEPTTGDCVQTIHDTWPVVLMACSPDSQRIAIGVATMPSTHSSQLVKIWDLTTKKRLQTLNTPNCSLIFFSLDGKLLGTTFQELEGNMKLCAFSPNNQLLVSYSRGILDSTTRSKKTLNMIKIWDAASGTCLVTLDVGPPINSLSFDPLSSSRIHTNIGVMDLSFGSSETDSNISLRGLVHHGYGISLDGMWIVNGKERLLLLPPDYRNKATAVRGSQIAIGVVTRESNRLFLMSFMNE</sequence>
<evidence type="ECO:0000256" key="6">
    <source>
        <dbReference type="ARBA" id="ARBA00043913"/>
    </source>
</evidence>
<dbReference type="PRINTS" id="PR00320">
    <property type="entry name" value="GPROTEINBRPT"/>
</dbReference>
<dbReference type="SUPFAM" id="SSF50978">
    <property type="entry name" value="WD40 repeat-like"/>
    <property type="match status" value="2"/>
</dbReference>
<evidence type="ECO:0000256" key="5">
    <source>
        <dbReference type="ARBA" id="ARBA00039789"/>
    </source>
</evidence>
<organism evidence="9 10">
    <name type="scientific">Trichoderma breve</name>
    <dbReference type="NCBI Taxonomy" id="2034170"/>
    <lineage>
        <taxon>Eukaryota</taxon>
        <taxon>Fungi</taxon>
        <taxon>Dikarya</taxon>
        <taxon>Ascomycota</taxon>
        <taxon>Pezizomycotina</taxon>
        <taxon>Sordariomycetes</taxon>
        <taxon>Hypocreomycetidae</taxon>
        <taxon>Hypocreales</taxon>
        <taxon>Hypocreaceae</taxon>
        <taxon>Trichoderma</taxon>
    </lineage>
</organism>
<dbReference type="Pfam" id="PF24883">
    <property type="entry name" value="NPHP3_N"/>
    <property type="match status" value="1"/>
</dbReference>
<evidence type="ECO:0000256" key="3">
    <source>
        <dbReference type="ARBA" id="ARBA00023054"/>
    </source>
</evidence>
<dbReference type="InterPro" id="IPR015943">
    <property type="entry name" value="WD40/YVTN_repeat-like_dom_sf"/>
</dbReference>
<dbReference type="PANTHER" id="PTHR22847">
    <property type="entry name" value="WD40 REPEAT PROTEIN"/>
    <property type="match status" value="1"/>
</dbReference>
<comment type="function">
    <text evidence="6">Involved in mitochondrial fission. Acts as an adapter protein required to form mitochondrial fission complexes. Formation of these complexes is required to promote constriction and fission of the mitochondrial compartment at a late step in mitochondrial division.</text>
</comment>
<dbReference type="RefSeq" id="XP_056029061.1">
    <property type="nucleotide sequence ID" value="XM_056172203.1"/>
</dbReference>
<dbReference type="InterPro" id="IPR020472">
    <property type="entry name" value="WD40_PAC1"/>
</dbReference>
<evidence type="ECO:0000256" key="2">
    <source>
        <dbReference type="ARBA" id="ARBA00022737"/>
    </source>
</evidence>
<dbReference type="Gene3D" id="3.40.50.300">
    <property type="entry name" value="P-loop containing nucleotide triphosphate hydrolases"/>
    <property type="match status" value="1"/>
</dbReference>
<evidence type="ECO:0000313" key="9">
    <source>
        <dbReference type="EMBL" id="KAJ4860005.1"/>
    </source>
</evidence>
<keyword evidence="2" id="KW-0677">Repeat</keyword>
<feature type="repeat" description="WD" evidence="7">
    <location>
        <begin position="793"/>
        <end position="834"/>
    </location>
</feature>
<gene>
    <name evidence="9" type="ORF">T069G_04993</name>
</gene>
<feature type="repeat" description="WD" evidence="7">
    <location>
        <begin position="835"/>
        <end position="876"/>
    </location>
</feature>
<feature type="repeat" description="WD" evidence="7">
    <location>
        <begin position="626"/>
        <end position="667"/>
    </location>
</feature>
<dbReference type="SUPFAM" id="SSF52540">
    <property type="entry name" value="P-loop containing nucleoside triphosphate hydrolases"/>
    <property type="match status" value="1"/>
</dbReference>
<dbReference type="InterPro" id="IPR007111">
    <property type="entry name" value="NACHT_NTPase"/>
</dbReference>
<dbReference type="Gene3D" id="2.130.10.10">
    <property type="entry name" value="YVTN repeat-like/Quinoprotein amine dehydrogenase"/>
    <property type="match status" value="4"/>
</dbReference>
<evidence type="ECO:0000313" key="10">
    <source>
        <dbReference type="Proteomes" id="UP001140511"/>
    </source>
</evidence>
<comment type="caution">
    <text evidence="9">The sequence shown here is derived from an EMBL/GenBank/DDBJ whole genome shotgun (WGS) entry which is preliminary data.</text>
</comment>
<comment type="similarity">
    <text evidence="4">Belongs to the WD repeat MDV1/CAF4 family.</text>
</comment>
<dbReference type="PROSITE" id="PS50294">
    <property type="entry name" value="WD_REPEATS_REGION"/>
    <property type="match status" value="4"/>
</dbReference>
<evidence type="ECO:0000259" key="8">
    <source>
        <dbReference type="PROSITE" id="PS50837"/>
    </source>
</evidence>
<dbReference type="GeneID" id="80866891"/>
<protein>
    <recommendedName>
        <fullName evidence="5">Mitochondrial division protein 1</fullName>
    </recommendedName>
</protein>
<name>A0A9W9BBB6_9HYPO</name>
<keyword evidence="10" id="KW-1185">Reference proteome</keyword>
<dbReference type="SMART" id="SM00320">
    <property type="entry name" value="WD40"/>
    <property type="match status" value="9"/>
</dbReference>
<dbReference type="EMBL" id="JAOPEN010000003">
    <property type="protein sequence ID" value="KAJ4860005.1"/>
    <property type="molecule type" value="Genomic_DNA"/>
</dbReference>
<evidence type="ECO:0000256" key="1">
    <source>
        <dbReference type="ARBA" id="ARBA00022574"/>
    </source>
</evidence>
<dbReference type="PROSITE" id="PS50082">
    <property type="entry name" value="WD_REPEATS_2"/>
    <property type="match status" value="4"/>
</dbReference>
<reference evidence="9" key="1">
    <citation type="submission" date="2022-09" db="EMBL/GenBank/DDBJ databases">
        <title>Chromosome-level assembly of Trichoderma breve T069, a fungus used in development of biopesticide product.</title>
        <authorList>
            <person name="Lin R."/>
            <person name="Liu T."/>
        </authorList>
    </citation>
    <scope>NUCLEOTIDE SEQUENCE</scope>
    <source>
        <strain evidence="9">T069</strain>
    </source>
</reference>
<dbReference type="InterPro" id="IPR001680">
    <property type="entry name" value="WD40_rpt"/>
</dbReference>
<dbReference type="Proteomes" id="UP001140511">
    <property type="component" value="Unassembled WGS sequence"/>
</dbReference>